<keyword evidence="2" id="KW-1185">Reference proteome</keyword>
<feature type="region of interest" description="Disordered" evidence="1">
    <location>
        <begin position="244"/>
        <end position="265"/>
    </location>
</feature>
<evidence type="ECO:0000313" key="2">
    <source>
        <dbReference type="Proteomes" id="UP000515121"/>
    </source>
</evidence>
<dbReference type="Proteomes" id="UP000515121">
    <property type="component" value="Unplaced"/>
</dbReference>
<name>A0A6P6A6M5_DURZI</name>
<feature type="compositionally biased region" description="Acidic residues" evidence="1">
    <location>
        <begin position="82"/>
        <end position="95"/>
    </location>
</feature>
<feature type="region of interest" description="Disordered" evidence="1">
    <location>
        <begin position="76"/>
        <end position="95"/>
    </location>
</feature>
<feature type="compositionally biased region" description="Basic residues" evidence="1">
    <location>
        <begin position="165"/>
        <end position="186"/>
    </location>
</feature>
<feature type="compositionally biased region" description="Basic and acidic residues" evidence="1">
    <location>
        <begin position="248"/>
        <end position="265"/>
    </location>
</feature>
<sequence>MEMAATQRCPCSSFIFFTQQQKTNLHNLIHFPFCSLSHPHLRRRFSSYAARDSSSTSRRRRSSSKWDSNAETIRAKGFNTQNDDDGDEDDDYDEETASSGILDEAIDTIWILKVFKSFGWTLPPILLSLLFATGPKAFLMALSLPLGQLAITLAYEKLLGRSQSKQKRKARVRKKTKSTSRSTLKKVKMEEEVQQDQKSRKGTKDYQSWVVTDDGSVNEGGTSLGGWDEHELDGMGINENVINNGKWLKKDNKGEGQVEYERKWK</sequence>
<evidence type="ECO:0000256" key="1">
    <source>
        <dbReference type="SAM" id="MobiDB-lite"/>
    </source>
</evidence>
<proteinExistence type="predicted"/>
<dbReference type="KEGG" id="dzi:111306777"/>
<reference evidence="3" key="1">
    <citation type="submission" date="2025-08" db="UniProtKB">
        <authorList>
            <consortium name="RefSeq"/>
        </authorList>
    </citation>
    <scope>IDENTIFICATION</scope>
    <source>
        <tissue evidence="3">Fruit stalk</tissue>
    </source>
</reference>
<dbReference type="AlphaFoldDB" id="A0A6P6A6M5"/>
<feature type="compositionally biased region" description="Basic and acidic residues" evidence="1">
    <location>
        <begin position="187"/>
        <end position="199"/>
    </location>
</feature>
<feature type="region of interest" description="Disordered" evidence="1">
    <location>
        <begin position="165"/>
        <end position="199"/>
    </location>
</feature>
<protein>
    <submittedName>
        <fullName evidence="3">Uncharacterized protein LOC111306777</fullName>
    </submittedName>
</protein>
<dbReference type="PANTHER" id="PTHR35719">
    <property type="entry name" value="OS01G0680600 PROTEIN"/>
    <property type="match status" value="1"/>
</dbReference>
<gene>
    <name evidence="3" type="primary">LOC111306777</name>
</gene>
<dbReference type="RefSeq" id="XP_022760420.1">
    <property type="nucleotide sequence ID" value="XM_022904685.1"/>
</dbReference>
<dbReference type="GeneID" id="111306777"/>
<organism evidence="2 3">
    <name type="scientific">Durio zibethinus</name>
    <name type="common">Durian</name>
    <dbReference type="NCBI Taxonomy" id="66656"/>
    <lineage>
        <taxon>Eukaryota</taxon>
        <taxon>Viridiplantae</taxon>
        <taxon>Streptophyta</taxon>
        <taxon>Embryophyta</taxon>
        <taxon>Tracheophyta</taxon>
        <taxon>Spermatophyta</taxon>
        <taxon>Magnoliopsida</taxon>
        <taxon>eudicotyledons</taxon>
        <taxon>Gunneridae</taxon>
        <taxon>Pentapetalae</taxon>
        <taxon>rosids</taxon>
        <taxon>malvids</taxon>
        <taxon>Malvales</taxon>
        <taxon>Malvaceae</taxon>
        <taxon>Helicteroideae</taxon>
        <taxon>Durio</taxon>
    </lineage>
</organism>
<accession>A0A6P6A6M5</accession>
<dbReference type="PANTHER" id="PTHR35719:SF2">
    <property type="entry name" value="ABC TRANSMEMBRANE TYPE-1 DOMAIN-CONTAINING PROTEIN"/>
    <property type="match status" value="1"/>
</dbReference>
<evidence type="ECO:0000313" key="3">
    <source>
        <dbReference type="RefSeq" id="XP_022760420.1"/>
    </source>
</evidence>
<dbReference type="OrthoDB" id="785439at2759"/>